<evidence type="ECO:0000313" key="8">
    <source>
        <dbReference type="Proteomes" id="UP000054266"/>
    </source>
</evidence>
<dbReference type="GO" id="GO:0000981">
    <property type="term" value="F:DNA-binding transcription factor activity, RNA polymerase II-specific"/>
    <property type="evidence" value="ECO:0007669"/>
    <property type="project" value="TreeGrafter"/>
</dbReference>
<dbReference type="Proteomes" id="UP000054266">
    <property type="component" value="Unassembled WGS sequence"/>
</dbReference>
<evidence type="ECO:0000256" key="2">
    <source>
        <dbReference type="ARBA" id="ARBA00023125"/>
    </source>
</evidence>
<dbReference type="GO" id="GO:0006351">
    <property type="term" value="P:DNA-templated transcription"/>
    <property type="evidence" value="ECO:0007669"/>
    <property type="project" value="InterPro"/>
</dbReference>
<proteinExistence type="predicted"/>
<keyword evidence="4" id="KW-0539">Nucleus</keyword>
<evidence type="ECO:0000256" key="4">
    <source>
        <dbReference type="ARBA" id="ARBA00023242"/>
    </source>
</evidence>
<dbReference type="STRING" id="5601.A0A0D2FR82"/>
<feature type="domain" description="Xylanolytic transcriptional activator regulatory" evidence="6">
    <location>
        <begin position="162"/>
        <end position="234"/>
    </location>
</feature>
<name>A0A0D2FR82_9EURO</name>
<dbReference type="GO" id="GO:0008270">
    <property type="term" value="F:zinc ion binding"/>
    <property type="evidence" value="ECO:0007669"/>
    <property type="project" value="InterPro"/>
</dbReference>
<feature type="region of interest" description="Disordered" evidence="5">
    <location>
        <begin position="1"/>
        <end position="25"/>
    </location>
</feature>
<dbReference type="GO" id="GO:0000435">
    <property type="term" value="P:positive regulation of transcription from RNA polymerase II promoter by galactose"/>
    <property type="evidence" value="ECO:0007669"/>
    <property type="project" value="TreeGrafter"/>
</dbReference>
<reference evidence="7 8" key="1">
    <citation type="submission" date="2015-01" db="EMBL/GenBank/DDBJ databases">
        <title>The Genome Sequence of Capronia semiimmersa CBS27337.</title>
        <authorList>
            <consortium name="The Broad Institute Genomics Platform"/>
            <person name="Cuomo C."/>
            <person name="de Hoog S."/>
            <person name="Gorbushina A."/>
            <person name="Stielow B."/>
            <person name="Teixiera M."/>
            <person name="Abouelleil A."/>
            <person name="Chapman S.B."/>
            <person name="Priest M."/>
            <person name="Young S.K."/>
            <person name="Wortman J."/>
            <person name="Nusbaum C."/>
            <person name="Birren B."/>
        </authorList>
    </citation>
    <scope>NUCLEOTIDE SEQUENCE [LARGE SCALE GENOMIC DNA]</scope>
    <source>
        <strain evidence="7 8">CBS 27337</strain>
    </source>
</reference>
<dbReference type="GO" id="GO:0000978">
    <property type="term" value="F:RNA polymerase II cis-regulatory region sequence-specific DNA binding"/>
    <property type="evidence" value="ECO:0007669"/>
    <property type="project" value="TreeGrafter"/>
</dbReference>
<dbReference type="PANTHER" id="PTHR47424">
    <property type="entry name" value="REGULATORY PROTEIN GAL4"/>
    <property type="match status" value="1"/>
</dbReference>
<dbReference type="AlphaFoldDB" id="A0A0D2FR82"/>
<evidence type="ECO:0000313" key="7">
    <source>
        <dbReference type="EMBL" id="KIW62489.1"/>
    </source>
</evidence>
<evidence type="ECO:0000256" key="3">
    <source>
        <dbReference type="ARBA" id="ARBA00023163"/>
    </source>
</evidence>
<dbReference type="Pfam" id="PF04082">
    <property type="entry name" value="Fungal_trans"/>
    <property type="match status" value="1"/>
</dbReference>
<evidence type="ECO:0000256" key="1">
    <source>
        <dbReference type="ARBA" id="ARBA00023015"/>
    </source>
</evidence>
<dbReference type="InterPro" id="IPR051127">
    <property type="entry name" value="Fungal_SecMet_Regulators"/>
</dbReference>
<evidence type="ECO:0000259" key="6">
    <source>
        <dbReference type="SMART" id="SM00906"/>
    </source>
</evidence>
<keyword evidence="1" id="KW-0805">Transcription regulation</keyword>
<dbReference type="PANTHER" id="PTHR47424:SF3">
    <property type="entry name" value="REGULATORY PROTEIN GAL4"/>
    <property type="match status" value="1"/>
</dbReference>
<keyword evidence="2" id="KW-0238">DNA-binding</keyword>
<evidence type="ECO:0000256" key="5">
    <source>
        <dbReference type="SAM" id="MobiDB-lite"/>
    </source>
</evidence>
<dbReference type="GO" id="GO:0005634">
    <property type="term" value="C:nucleus"/>
    <property type="evidence" value="ECO:0007669"/>
    <property type="project" value="TreeGrafter"/>
</dbReference>
<feature type="compositionally biased region" description="Polar residues" evidence="5">
    <location>
        <begin position="1"/>
        <end position="19"/>
    </location>
</feature>
<dbReference type="CDD" id="cd12148">
    <property type="entry name" value="fungal_TF_MHR"/>
    <property type="match status" value="1"/>
</dbReference>
<dbReference type="SMART" id="SM00906">
    <property type="entry name" value="Fungal_trans"/>
    <property type="match status" value="1"/>
</dbReference>
<sequence length="542" mass="61350">MQAIHSTVASNCSPRTTTPEVYRRQDCHKPITQGQSNLLRLGVQNGLPQRSLADELVDCYFENVHVLYPFLHRPTFEAQYEQTWTSRDQQDDEWLALLNVVFALGIHFAYELEDTSAASDRFFGYAQKLVSMEQFAHATIQTLQLLLLSGIYYQSTSRPNQSWNSIGLAIRIASTIGAHVDPTPEQFDPVQIEVRRRCWYGCVVLDSVLALLFGRPTSFQGTFDVSMPSDIDDNYITPEGYLEQHPHCKPKTAVFLHSISFCEIMKDVLYTLYSPLKAKSSHSSGNAATSREFKDAISLDKRLVDWLHSLPEYLRVGVVDGMGEFRRARNILFVRFLNLRVLIHRPFVLPWGKPLATTEHIYQAPLDATLHAVCVTVCRSAAIQLIEVISNNYYQGLSSAWWIDLNYLFSTASVLLAIEWAGQSPEENKATTKAINECLIILREMRSRSSMASTYIAMLERAQKVEETVEKAPLAQCGLAVQPTTLNGRNPTLHVEVAPKDTNWEGWRQESIRSGLNSPSWSMQDLFSCDLMAIDNPMPLFE</sequence>
<keyword evidence="3" id="KW-0804">Transcription</keyword>
<keyword evidence="8" id="KW-1185">Reference proteome</keyword>
<organism evidence="7 8">
    <name type="scientific">Phialophora macrospora</name>
    <dbReference type="NCBI Taxonomy" id="1851006"/>
    <lineage>
        <taxon>Eukaryota</taxon>
        <taxon>Fungi</taxon>
        <taxon>Dikarya</taxon>
        <taxon>Ascomycota</taxon>
        <taxon>Pezizomycotina</taxon>
        <taxon>Eurotiomycetes</taxon>
        <taxon>Chaetothyriomycetidae</taxon>
        <taxon>Chaetothyriales</taxon>
        <taxon>Herpotrichiellaceae</taxon>
        <taxon>Phialophora</taxon>
    </lineage>
</organism>
<accession>A0A0D2FR82</accession>
<gene>
    <name evidence="7" type="ORF">PV04_10662</name>
</gene>
<dbReference type="HOGENOM" id="CLU_008511_2_3_1"/>
<protein>
    <recommendedName>
        <fullName evidence="6">Xylanolytic transcriptional activator regulatory domain-containing protein</fullName>
    </recommendedName>
</protein>
<dbReference type="EMBL" id="KN846963">
    <property type="protein sequence ID" value="KIW62489.1"/>
    <property type="molecule type" value="Genomic_DNA"/>
</dbReference>
<dbReference type="InterPro" id="IPR007219">
    <property type="entry name" value="XnlR_reg_dom"/>
</dbReference>